<dbReference type="AlphaFoldDB" id="A0A9D9H6X2"/>
<dbReference type="EMBL" id="JADIMU010000040">
    <property type="protein sequence ID" value="MBO8443325.1"/>
    <property type="molecule type" value="Genomic_DNA"/>
</dbReference>
<organism evidence="1 2">
    <name type="scientific">Candidatus Aphodenecus pullistercoris</name>
    <dbReference type="NCBI Taxonomy" id="2840669"/>
    <lineage>
        <taxon>Bacteria</taxon>
        <taxon>Pseudomonadati</taxon>
        <taxon>Spirochaetota</taxon>
        <taxon>Spirochaetia</taxon>
        <taxon>Spirochaetales</taxon>
        <taxon>Candidatus Aphodenecus</taxon>
    </lineage>
</organism>
<evidence type="ECO:0000313" key="2">
    <source>
        <dbReference type="Proteomes" id="UP000823633"/>
    </source>
</evidence>
<reference evidence="1" key="1">
    <citation type="submission" date="2020-10" db="EMBL/GenBank/DDBJ databases">
        <authorList>
            <person name="Gilroy R."/>
        </authorList>
    </citation>
    <scope>NUCLEOTIDE SEQUENCE</scope>
    <source>
        <strain evidence="1">11167</strain>
    </source>
</reference>
<reference evidence="1" key="2">
    <citation type="journal article" date="2021" name="PeerJ">
        <title>Extensive microbial diversity within the chicken gut microbiome revealed by metagenomics and culture.</title>
        <authorList>
            <person name="Gilroy R."/>
            <person name="Ravi A."/>
            <person name="Getino M."/>
            <person name="Pursley I."/>
            <person name="Horton D.L."/>
            <person name="Alikhan N.F."/>
            <person name="Baker D."/>
            <person name="Gharbi K."/>
            <person name="Hall N."/>
            <person name="Watson M."/>
            <person name="Adriaenssens E.M."/>
            <person name="Foster-Nyarko E."/>
            <person name="Jarju S."/>
            <person name="Secka A."/>
            <person name="Antonio M."/>
            <person name="Oren A."/>
            <person name="Chaudhuri R.R."/>
            <person name="La Ragione R."/>
            <person name="Hildebrand F."/>
            <person name="Pallen M.J."/>
        </authorList>
    </citation>
    <scope>NUCLEOTIDE SEQUENCE</scope>
    <source>
        <strain evidence="1">11167</strain>
    </source>
</reference>
<gene>
    <name evidence="1" type="ORF">IAC42_06150</name>
</gene>
<comment type="caution">
    <text evidence="1">The sequence shown here is derived from an EMBL/GenBank/DDBJ whole genome shotgun (WGS) entry which is preliminary data.</text>
</comment>
<name>A0A9D9H6X2_9SPIR</name>
<evidence type="ECO:0000313" key="1">
    <source>
        <dbReference type="EMBL" id="MBO8443325.1"/>
    </source>
</evidence>
<proteinExistence type="predicted"/>
<accession>A0A9D9H6X2</accession>
<dbReference type="Proteomes" id="UP000823633">
    <property type="component" value="Unassembled WGS sequence"/>
</dbReference>
<sequence length="73" mass="8468">MRFFSKRVQTVEWDREAYEPAIQKSICTGEETFGFISKADGRFHGLEVLRSADDRAAMCERYGIKPEGMRTIF</sequence>
<protein>
    <submittedName>
        <fullName evidence="1">Aspartate dehydrogenase</fullName>
    </submittedName>
</protein>